<evidence type="ECO:0000313" key="2">
    <source>
        <dbReference type="EMBL" id="GJN40108.1"/>
    </source>
</evidence>
<dbReference type="Proteomes" id="UP001054889">
    <property type="component" value="Unassembled WGS sequence"/>
</dbReference>
<sequence length="140" mass="15722">MKKTATDNSQRHQPTRSTKEVVAELSQKQQLVQSSQKGIDGTSHKQQPTKNYQKVATMNSQKHQCAKTLSQPKNGAAAAWTEGNPDYEPRQPMLPAHELEIVGPSTLALHRHYMRIPVSRLKNGIVVSYKRSHLLRSLDS</sequence>
<dbReference type="AlphaFoldDB" id="A0AAV5FWP6"/>
<feature type="compositionally biased region" description="Polar residues" evidence="1">
    <location>
        <begin position="1"/>
        <end position="16"/>
    </location>
</feature>
<comment type="caution">
    <text evidence="2">The sequence shown here is derived from an EMBL/GenBank/DDBJ whole genome shotgun (WGS) entry which is preliminary data.</text>
</comment>
<gene>
    <name evidence="2" type="primary">gb29277</name>
    <name evidence="2" type="ORF">PR202_gb29277</name>
</gene>
<keyword evidence="3" id="KW-1185">Reference proteome</keyword>
<evidence type="ECO:0000313" key="3">
    <source>
        <dbReference type="Proteomes" id="UP001054889"/>
    </source>
</evidence>
<feature type="compositionally biased region" description="Low complexity" evidence="1">
    <location>
        <begin position="25"/>
        <end position="37"/>
    </location>
</feature>
<reference evidence="2" key="1">
    <citation type="journal article" date="2018" name="DNA Res.">
        <title>Multiple hybrid de novo genome assembly of finger millet, an orphan allotetraploid crop.</title>
        <authorList>
            <person name="Hatakeyama M."/>
            <person name="Aluri S."/>
            <person name="Balachadran M.T."/>
            <person name="Sivarajan S.R."/>
            <person name="Patrignani A."/>
            <person name="Gruter S."/>
            <person name="Poveda L."/>
            <person name="Shimizu-Inatsugi R."/>
            <person name="Baeten J."/>
            <person name="Francoijs K.J."/>
            <person name="Nataraja K.N."/>
            <person name="Reddy Y.A.N."/>
            <person name="Phadnis S."/>
            <person name="Ravikumar R.L."/>
            <person name="Schlapbach R."/>
            <person name="Sreeman S.M."/>
            <person name="Shimizu K.K."/>
        </authorList>
    </citation>
    <scope>NUCLEOTIDE SEQUENCE</scope>
</reference>
<feature type="region of interest" description="Disordered" evidence="1">
    <location>
        <begin position="68"/>
        <end position="92"/>
    </location>
</feature>
<dbReference type="EMBL" id="BQKI01000103">
    <property type="protein sequence ID" value="GJN40108.1"/>
    <property type="molecule type" value="Genomic_DNA"/>
</dbReference>
<protein>
    <submittedName>
        <fullName evidence="2">Uncharacterized protein</fullName>
    </submittedName>
</protein>
<evidence type="ECO:0000256" key="1">
    <source>
        <dbReference type="SAM" id="MobiDB-lite"/>
    </source>
</evidence>
<name>A0AAV5FWP6_ELECO</name>
<organism evidence="2 3">
    <name type="scientific">Eleusine coracana subsp. coracana</name>
    <dbReference type="NCBI Taxonomy" id="191504"/>
    <lineage>
        <taxon>Eukaryota</taxon>
        <taxon>Viridiplantae</taxon>
        <taxon>Streptophyta</taxon>
        <taxon>Embryophyta</taxon>
        <taxon>Tracheophyta</taxon>
        <taxon>Spermatophyta</taxon>
        <taxon>Magnoliopsida</taxon>
        <taxon>Liliopsida</taxon>
        <taxon>Poales</taxon>
        <taxon>Poaceae</taxon>
        <taxon>PACMAD clade</taxon>
        <taxon>Chloridoideae</taxon>
        <taxon>Cynodonteae</taxon>
        <taxon>Eleusininae</taxon>
        <taxon>Eleusine</taxon>
    </lineage>
</organism>
<proteinExistence type="predicted"/>
<accession>A0AAV5FWP6</accession>
<feature type="region of interest" description="Disordered" evidence="1">
    <location>
        <begin position="1"/>
        <end position="52"/>
    </location>
</feature>
<reference evidence="2" key="2">
    <citation type="submission" date="2021-12" db="EMBL/GenBank/DDBJ databases">
        <title>Resequencing data analysis of finger millet.</title>
        <authorList>
            <person name="Hatakeyama M."/>
            <person name="Aluri S."/>
            <person name="Balachadran M.T."/>
            <person name="Sivarajan S.R."/>
            <person name="Poveda L."/>
            <person name="Shimizu-Inatsugi R."/>
            <person name="Schlapbach R."/>
            <person name="Sreeman S.M."/>
            <person name="Shimizu K.K."/>
        </authorList>
    </citation>
    <scope>NUCLEOTIDE SEQUENCE</scope>
</reference>